<gene>
    <name evidence="8" type="ORF">DM01DRAFT_1335226</name>
</gene>
<evidence type="ECO:0000313" key="8">
    <source>
        <dbReference type="EMBL" id="ORX54928.1"/>
    </source>
</evidence>
<dbReference type="GO" id="GO:0051301">
    <property type="term" value="P:cell division"/>
    <property type="evidence" value="ECO:0007669"/>
    <property type="project" value="UniProtKB-KW"/>
</dbReference>
<evidence type="ECO:0000256" key="3">
    <source>
        <dbReference type="ARBA" id="ARBA00022618"/>
    </source>
</evidence>
<feature type="domain" description="HORMA" evidence="7">
    <location>
        <begin position="10"/>
        <end position="192"/>
    </location>
</feature>
<proteinExistence type="inferred from homology"/>
<dbReference type="OrthoDB" id="1806at2759"/>
<dbReference type="AlphaFoldDB" id="A0A1X2GIR4"/>
<keyword evidence="5" id="KW-0539">Nucleus</keyword>
<dbReference type="STRING" id="101127.A0A1X2GIR4"/>
<dbReference type="InterPro" id="IPR003511">
    <property type="entry name" value="HORMA_dom"/>
</dbReference>
<evidence type="ECO:0000256" key="5">
    <source>
        <dbReference type="ARBA" id="ARBA00023242"/>
    </source>
</evidence>
<dbReference type="GO" id="GO:0034399">
    <property type="term" value="C:nuclear periphery"/>
    <property type="evidence" value="ECO:0007669"/>
    <property type="project" value="EnsemblFungi"/>
</dbReference>
<keyword evidence="4" id="KW-0498">Mitosis</keyword>
<dbReference type="PANTHER" id="PTHR11842:SF11">
    <property type="entry name" value="MITOTIC SPINDLE ASSEMBLY CHECKPOINT PROTEIN MAD2A"/>
    <property type="match status" value="1"/>
</dbReference>
<dbReference type="EMBL" id="MCGT01000012">
    <property type="protein sequence ID" value="ORX54928.1"/>
    <property type="molecule type" value="Genomic_DNA"/>
</dbReference>
<comment type="subcellular location">
    <subcellularLocation>
        <location evidence="1">Nucleus</location>
    </subcellularLocation>
</comment>
<dbReference type="GO" id="GO:0000785">
    <property type="term" value="C:chromatin"/>
    <property type="evidence" value="ECO:0007669"/>
    <property type="project" value="EnsemblFungi"/>
</dbReference>
<evidence type="ECO:0000256" key="4">
    <source>
        <dbReference type="ARBA" id="ARBA00022776"/>
    </source>
</evidence>
<keyword evidence="9" id="KW-1185">Reference proteome</keyword>
<organism evidence="8 9">
    <name type="scientific">Hesseltinella vesiculosa</name>
    <dbReference type="NCBI Taxonomy" id="101127"/>
    <lineage>
        <taxon>Eukaryota</taxon>
        <taxon>Fungi</taxon>
        <taxon>Fungi incertae sedis</taxon>
        <taxon>Mucoromycota</taxon>
        <taxon>Mucoromycotina</taxon>
        <taxon>Mucoromycetes</taxon>
        <taxon>Mucorales</taxon>
        <taxon>Cunninghamellaceae</taxon>
        <taxon>Hesseltinella</taxon>
    </lineage>
</organism>
<dbReference type="GO" id="GO:0007094">
    <property type="term" value="P:mitotic spindle assembly checkpoint signaling"/>
    <property type="evidence" value="ECO:0007669"/>
    <property type="project" value="EnsemblFungi"/>
</dbReference>
<dbReference type="PROSITE" id="PS50815">
    <property type="entry name" value="HORMA"/>
    <property type="match status" value="1"/>
</dbReference>
<dbReference type="GO" id="GO:1902499">
    <property type="term" value="P:positive regulation of protein autoubiquitination"/>
    <property type="evidence" value="ECO:0007669"/>
    <property type="project" value="EnsemblFungi"/>
</dbReference>
<comment type="similarity">
    <text evidence="2">Belongs to the MAD2 family.</text>
</comment>
<dbReference type="GO" id="GO:1905318">
    <property type="term" value="P:meiosis I spindle assembly checkpoint signaling"/>
    <property type="evidence" value="ECO:0007669"/>
    <property type="project" value="EnsemblFungi"/>
</dbReference>
<dbReference type="GO" id="GO:0044732">
    <property type="term" value="C:mitotic spindle pole body"/>
    <property type="evidence" value="ECO:0007669"/>
    <property type="project" value="EnsemblFungi"/>
</dbReference>
<dbReference type="PANTHER" id="PTHR11842">
    <property type="entry name" value="MITOTIC SPINDLE ASSEMBLY CHECKPOINT PROTEIN MAD2"/>
    <property type="match status" value="1"/>
</dbReference>
<evidence type="ECO:0000313" key="9">
    <source>
        <dbReference type="Proteomes" id="UP000242146"/>
    </source>
</evidence>
<evidence type="ECO:0000259" key="7">
    <source>
        <dbReference type="PROSITE" id="PS50815"/>
    </source>
</evidence>
<dbReference type="GO" id="GO:0005737">
    <property type="term" value="C:cytoplasm"/>
    <property type="evidence" value="ECO:0007669"/>
    <property type="project" value="TreeGrafter"/>
</dbReference>
<dbReference type="InterPro" id="IPR036570">
    <property type="entry name" value="HORMA_dom_sf"/>
</dbReference>
<dbReference type="GO" id="GO:0000776">
    <property type="term" value="C:kinetochore"/>
    <property type="evidence" value="ECO:0007669"/>
    <property type="project" value="EnsemblFungi"/>
</dbReference>
<dbReference type="Gene3D" id="3.30.900.10">
    <property type="entry name" value="HORMA domain"/>
    <property type="match status" value="1"/>
</dbReference>
<dbReference type="Pfam" id="PF02301">
    <property type="entry name" value="HORMA"/>
    <property type="match status" value="1"/>
</dbReference>
<dbReference type="SUPFAM" id="SSF56019">
    <property type="entry name" value="The spindle assembly checkpoint protein mad2"/>
    <property type="match status" value="1"/>
</dbReference>
<dbReference type="GO" id="GO:1990333">
    <property type="term" value="C:mitotic checkpoint complex, CDC20-MAD2 subcomplex"/>
    <property type="evidence" value="ECO:0007669"/>
    <property type="project" value="EnsemblFungi"/>
</dbReference>
<evidence type="ECO:0000256" key="6">
    <source>
        <dbReference type="ARBA" id="ARBA00023306"/>
    </source>
</evidence>
<evidence type="ECO:0000256" key="1">
    <source>
        <dbReference type="ARBA" id="ARBA00004123"/>
    </source>
</evidence>
<dbReference type="Proteomes" id="UP000242146">
    <property type="component" value="Unassembled WGS sequence"/>
</dbReference>
<dbReference type="GO" id="GO:0010997">
    <property type="term" value="F:anaphase-promoting complex binding"/>
    <property type="evidence" value="ECO:0007669"/>
    <property type="project" value="EnsemblFungi"/>
</dbReference>
<dbReference type="GO" id="GO:0005654">
    <property type="term" value="C:nucleoplasm"/>
    <property type="evidence" value="ECO:0007669"/>
    <property type="project" value="TreeGrafter"/>
</dbReference>
<dbReference type="GO" id="GO:1990498">
    <property type="term" value="C:mitotic spindle microtubule"/>
    <property type="evidence" value="ECO:0007669"/>
    <property type="project" value="EnsemblFungi"/>
</dbReference>
<reference evidence="8 9" key="1">
    <citation type="submission" date="2016-07" db="EMBL/GenBank/DDBJ databases">
        <title>Pervasive Adenine N6-methylation of Active Genes in Fungi.</title>
        <authorList>
            <consortium name="DOE Joint Genome Institute"/>
            <person name="Mondo S.J."/>
            <person name="Dannebaum R.O."/>
            <person name="Kuo R.C."/>
            <person name="Labutti K."/>
            <person name="Haridas S."/>
            <person name="Kuo A."/>
            <person name="Salamov A."/>
            <person name="Ahrendt S.R."/>
            <person name="Lipzen A."/>
            <person name="Sullivan W."/>
            <person name="Andreopoulos W.B."/>
            <person name="Clum A."/>
            <person name="Lindquist E."/>
            <person name="Daum C."/>
            <person name="Ramamoorthy G.K."/>
            <person name="Gryganskyi A."/>
            <person name="Culley D."/>
            <person name="Magnuson J.K."/>
            <person name="James T.Y."/>
            <person name="O'Malley M.A."/>
            <person name="Stajich J.E."/>
            <person name="Spatafora J.W."/>
            <person name="Visel A."/>
            <person name="Grigoriev I.V."/>
        </authorList>
    </citation>
    <scope>NUCLEOTIDE SEQUENCE [LARGE SCALE GENOMIC DNA]</scope>
    <source>
        <strain evidence="8 9">NRRL 3301</strain>
    </source>
</reference>
<accession>A0A1X2GIR4</accession>
<dbReference type="GO" id="GO:0044774">
    <property type="term" value="P:mitotic DNA integrity checkpoint signaling"/>
    <property type="evidence" value="ECO:0007669"/>
    <property type="project" value="EnsemblFungi"/>
</dbReference>
<keyword evidence="6" id="KW-0131">Cell cycle</keyword>
<name>A0A1X2GIR4_9FUNG</name>
<dbReference type="InterPro" id="IPR045091">
    <property type="entry name" value="Mad2-like"/>
</dbReference>
<keyword evidence="3" id="KW-0132">Cell division</keyword>
<evidence type="ECO:0000256" key="2">
    <source>
        <dbReference type="ARBA" id="ARBA00010348"/>
    </source>
</evidence>
<comment type="caution">
    <text evidence="8">The sequence shown here is derived from an EMBL/GenBank/DDBJ whole genome shotgun (WGS) entry which is preliminary data.</text>
</comment>
<sequence>MATDSRIEIEGSSDIVVQFFECSLHSILYQRGVYPHEDFDFEARFGMNVLVSRNDELNLYLEEIIKQLHTWMHSNTIKKLVLVIKSKDTNETLERWQFDVKTTNDKSKLTKEFDASKSTQEIRAILRQITACVSFLPTLEDECTFNVLVYADKDVEVPTSWADSDANLIPGGGEHVRLRSFSTDKHKIEPIVAYQLHQ</sequence>
<protein>
    <submittedName>
        <fullName evidence="8">Spindle assembly checkpoint protein Mad2p</fullName>
    </submittedName>
</protein>